<comment type="caution">
    <text evidence="1">The sequence shown here is derived from an EMBL/GenBank/DDBJ whole genome shotgun (WGS) entry which is preliminary data.</text>
</comment>
<protein>
    <submittedName>
        <fullName evidence="1">Uncharacterized protein</fullName>
    </submittedName>
</protein>
<gene>
    <name evidence="1" type="ORF">OUZ56_023628</name>
</gene>
<evidence type="ECO:0000313" key="1">
    <source>
        <dbReference type="EMBL" id="KAK4030465.1"/>
    </source>
</evidence>
<keyword evidence="2" id="KW-1185">Reference proteome</keyword>
<reference evidence="1 2" key="1">
    <citation type="journal article" date="2023" name="Nucleic Acids Res.">
        <title>The hologenome of Daphnia magna reveals possible DNA methylation and microbiome-mediated evolution of the host genome.</title>
        <authorList>
            <person name="Chaturvedi A."/>
            <person name="Li X."/>
            <person name="Dhandapani V."/>
            <person name="Marshall H."/>
            <person name="Kissane S."/>
            <person name="Cuenca-Cambronero M."/>
            <person name="Asole G."/>
            <person name="Calvet F."/>
            <person name="Ruiz-Romero M."/>
            <person name="Marangio P."/>
            <person name="Guigo R."/>
            <person name="Rago D."/>
            <person name="Mirbahai L."/>
            <person name="Eastwood N."/>
            <person name="Colbourne J.K."/>
            <person name="Zhou J."/>
            <person name="Mallon E."/>
            <person name="Orsini L."/>
        </authorList>
    </citation>
    <scope>NUCLEOTIDE SEQUENCE [LARGE SCALE GENOMIC DNA]</scope>
    <source>
        <strain evidence="1">LRV0_1</strain>
    </source>
</reference>
<accession>A0ABR0AZG5</accession>
<dbReference type="Proteomes" id="UP001234178">
    <property type="component" value="Unassembled WGS sequence"/>
</dbReference>
<sequence length="89" mass="10233">MVSLMLLGRAAVSFQIRGQSRLGLRISSFPKVVTSRIQWLYVFLCTIGLPCTRIEEANRVPEVRFEEERTSNNEVESFLDYWGLSGLYT</sequence>
<evidence type="ECO:0000313" key="2">
    <source>
        <dbReference type="Proteomes" id="UP001234178"/>
    </source>
</evidence>
<organism evidence="1 2">
    <name type="scientific">Daphnia magna</name>
    <dbReference type="NCBI Taxonomy" id="35525"/>
    <lineage>
        <taxon>Eukaryota</taxon>
        <taxon>Metazoa</taxon>
        <taxon>Ecdysozoa</taxon>
        <taxon>Arthropoda</taxon>
        <taxon>Crustacea</taxon>
        <taxon>Branchiopoda</taxon>
        <taxon>Diplostraca</taxon>
        <taxon>Cladocera</taxon>
        <taxon>Anomopoda</taxon>
        <taxon>Daphniidae</taxon>
        <taxon>Daphnia</taxon>
    </lineage>
</organism>
<dbReference type="EMBL" id="JAOYFB010000039">
    <property type="protein sequence ID" value="KAK4030465.1"/>
    <property type="molecule type" value="Genomic_DNA"/>
</dbReference>
<proteinExistence type="predicted"/>
<name>A0ABR0AZG5_9CRUS</name>